<dbReference type="Pfam" id="PF05960">
    <property type="entry name" value="DUF885"/>
    <property type="match status" value="1"/>
</dbReference>
<dbReference type="InterPro" id="IPR010281">
    <property type="entry name" value="DUF885"/>
</dbReference>
<dbReference type="Proteomes" id="UP000530424">
    <property type="component" value="Unassembled WGS sequence"/>
</dbReference>
<proteinExistence type="predicted"/>
<gene>
    <name evidence="1" type="ORF">HNR19_003804</name>
</gene>
<dbReference type="EMBL" id="JACCFP010000001">
    <property type="protein sequence ID" value="NYJ03106.1"/>
    <property type="molecule type" value="Genomic_DNA"/>
</dbReference>
<reference evidence="1 2" key="1">
    <citation type="submission" date="2020-07" db="EMBL/GenBank/DDBJ databases">
        <title>Sequencing the genomes of 1000 actinobacteria strains.</title>
        <authorList>
            <person name="Klenk H.-P."/>
        </authorList>
    </citation>
    <scope>NUCLEOTIDE SEQUENCE [LARGE SCALE GENOMIC DNA]</scope>
    <source>
        <strain evidence="1 2">DSM 103833</strain>
    </source>
</reference>
<dbReference type="PANTHER" id="PTHR33361">
    <property type="entry name" value="GLR0591 PROTEIN"/>
    <property type="match status" value="1"/>
</dbReference>
<evidence type="ECO:0000313" key="2">
    <source>
        <dbReference type="Proteomes" id="UP000530424"/>
    </source>
</evidence>
<protein>
    <submittedName>
        <fullName evidence="1">Uncharacterized protein (DUF885 family)</fullName>
    </submittedName>
</protein>
<evidence type="ECO:0000313" key="1">
    <source>
        <dbReference type="EMBL" id="NYJ03106.1"/>
    </source>
</evidence>
<sequence length="550" mass="60325">MTDDLAQLADDYQRFRYRQNPLWAHMSGEYSVAGAYTDVSRAAEDAAIAEARDFAERAEAIDESGLDEQERLSRAMLSWDARSTAEVAELHSADYGANPIFGAQTSLGMYVPKLSLPTPEVAEAMVDKLAGIATYFTDLAERHRDGVASGRTPAAFAVADTIKQLDDWLAEPLADDRLLAIGSTPDGIDRDALVGRMRDVVEEQVRPALATYRHVLSDEVMHHAREDENVGLVHLPGGEEAYRTLARFYTTTEMSPQEIHEIGLDQVASLAEEYAELGPDVVGSADVATILAALRDDPALHHTDPDEIVADSKAAMDKAKAVMGDWFGRLPKSDCDVEATTSGAVAYYFRPAMDGSRGGVFFMNVSDPEGWGRYQIEATAYHEGIPGHHLQIAIAQELEDLPDFRKTAFCVAYSEGWGLYTERLADEMGLYTTPMDRIGMLAADSMRACRLVVDTGMHAMGWSRQQAVDYLVANSPLPLSHAIAEIDRYAVTPGQALSYMIGRLEILRIREAAQQRQGDRFDIKAFHDAVLDSGALPLGLLASHVESRLP</sequence>
<dbReference type="AlphaFoldDB" id="A0A853C7W4"/>
<accession>A0A853C7W4</accession>
<comment type="caution">
    <text evidence="1">The sequence shown here is derived from an EMBL/GenBank/DDBJ whole genome shotgun (WGS) entry which is preliminary data.</text>
</comment>
<keyword evidence="2" id="KW-1185">Reference proteome</keyword>
<organism evidence="1 2">
    <name type="scientific">Nocardioides thalensis</name>
    <dbReference type="NCBI Taxonomy" id="1914755"/>
    <lineage>
        <taxon>Bacteria</taxon>
        <taxon>Bacillati</taxon>
        <taxon>Actinomycetota</taxon>
        <taxon>Actinomycetes</taxon>
        <taxon>Propionibacteriales</taxon>
        <taxon>Nocardioidaceae</taxon>
        <taxon>Nocardioides</taxon>
    </lineage>
</organism>
<name>A0A853C7W4_9ACTN</name>
<dbReference type="PANTHER" id="PTHR33361:SF2">
    <property type="entry name" value="DUF885 DOMAIN-CONTAINING PROTEIN"/>
    <property type="match status" value="1"/>
</dbReference>
<dbReference type="RefSeq" id="WP_179669392.1">
    <property type="nucleotide sequence ID" value="NZ_JACCFP010000001.1"/>
</dbReference>